<gene>
    <name evidence="1" type="ORF">DCG65_13105</name>
    <name evidence="2" type="ORF">DD728_15520</name>
    <name evidence="3" type="ORF">HY36_08660</name>
</gene>
<evidence type="ECO:0000313" key="1">
    <source>
        <dbReference type="EMBL" id="HAE95489.1"/>
    </source>
</evidence>
<accession>A0A059DWY3</accession>
<evidence type="ECO:0000313" key="6">
    <source>
        <dbReference type="Proteomes" id="UP000263957"/>
    </source>
</evidence>
<dbReference type="PATRIC" id="fig|1280948.3.peg.2853"/>
<comment type="caution">
    <text evidence="3">The sequence shown here is derived from an EMBL/GenBank/DDBJ whole genome shotgun (WGS) entry which is preliminary data.</text>
</comment>
<dbReference type="EMBL" id="DMBR01000396">
    <property type="protein sequence ID" value="HAE95489.1"/>
    <property type="molecule type" value="Genomic_DNA"/>
</dbReference>
<organism evidence="3 4">
    <name type="scientific">Hyphomonas atlantica</name>
    <dbReference type="NCBI Taxonomy" id="1280948"/>
    <lineage>
        <taxon>Bacteria</taxon>
        <taxon>Pseudomonadati</taxon>
        <taxon>Pseudomonadota</taxon>
        <taxon>Alphaproteobacteria</taxon>
        <taxon>Hyphomonadales</taxon>
        <taxon>Hyphomonadaceae</taxon>
        <taxon>Hyphomonas</taxon>
    </lineage>
</organism>
<dbReference type="Proteomes" id="UP000259173">
    <property type="component" value="Unassembled WGS sequence"/>
</dbReference>
<dbReference type="PANTHER" id="PTHR35145:SF1">
    <property type="entry name" value="CYTOPLASMIC PROTEIN"/>
    <property type="match status" value="1"/>
</dbReference>
<dbReference type="EMBL" id="AWFH01000056">
    <property type="protein sequence ID" value="KCZ58441.1"/>
    <property type="molecule type" value="Genomic_DNA"/>
</dbReference>
<dbReference type="OrthoDB" id="9804614at2"/>
<sequence length="120" mass="13523">MTLEEYNSFCDGLGQTEHVVQWGGSHVWKIGNKVFAIGTPDGEQLAACTFKVRPISFHILKEQPGCQGAPYLASRGMKWIQRFSEETLSDEDLKEYLTESFRLIGSALSKKKQRELGLID</sequence>
<evidence type="ECO:0000313" key="4">
    <source>
        <dbReference type="Proteomes" id="UP000024547"/>
    </source>
</evidence>
<evidence type="ECO:0000313" key="5">
    <source>
        <dbReference type="Proteomes" id="UP000259173"/>
    </source>
</evidence>
<reference evidence="3 4" key="1">
    <citation type="journal article" date="2014" name="Antonie Van Leeuwenhoek">
        <title>Hyphomonas beringensis sp. nov. and Hyphomonas chukchiensis sp. nov., isolated from surface seawater of the Bering Sea and Chukchi Sea.</title>
        <authorList>
            <person name="Li C."/>
            <person name="Lai Q."/>
            <person name="Li G."/>
            <person name="Dong C."/>
            <person name="Wang J."/>
            <person name="Liao Y."/>
            <person name="Shao Z."/>
        </authorList>
    </citation>
    <scope>NUCLEOTIDE SEQUENCE [LARGE SCALE GENOMIC DNA]</scope>
    <source>
        <strain evidence="3 4">22II1-22F38</strain>
    </source>
</reference>
<protein>
    <recommendedName>
        <fullName evidence="7">MmcQ/YjbR family DNA-binding protein</fullName>
    </recommendedName>
</protein>
<evidence type="ECO:0000313" key="2">
    <source>
        <dbReference type="EMBL" id="HBQ50258.1"/>
    </source>
</evidence>
<evidence type="ECO:0008006" key="7">
    <source>
        <dbReference type="Google" id="ProtNLM"/>
    </source>
</evidence>
<dbReference type="Gene3D" id="3.90.1150.30">
    <property type="match status" value="1"/>
</dbReference>
<dbReference type="PANTHER" id="PTHR35145">
    <property type="entry name" value="CYTOPLASMIC PROTEIN-RELATED"/>
    <property type="match status" value="1"/>
</dbReference>
<dbReference type="InterPro" id="IPR038056">
    <property type="entry name" value="YjbR-like_sf"/>
</dbReference>
<dbReference type="InterPro" id="IPR007351">
    <property type="entry name" value="YjbR"/>
</dbReference>
<evidence type="ECO:0000313" key="3">
    <source>
        <dbReference type="EMBL" id="KCZ58441.1"/>
    </source>
</evidence>
<reference evidence="5 6" key="2">
    <citation type="journal article" date="2018" name="Nat. Biotechnol.">
        <title>A standardized bacterial taxonomy based on genome phylogeny substantially revises the tree of life.</title>
        <authorList>
            <person name="Parks D.H."/>
            <person name="Chuvochina M."/>
            <person name="Waite D.W."/>
            <person name="Rinke C."/>
            <person name="Skarshewski A."/>
            <person name="Chaumeil P.A."/>
            <person name="Hugenholtz P."/>
        </authorList>
    </citation>
    <scope>NUCLEOTIDE SEQUENCE [LARGE SCALE GENOMIC DNA]</scope>
    <source>
        <strain evidence="2">UBA10378</strain>
        <strain evidence="1">UBA8557</strain>
    </source>
</reference>
<keyword evidence="4" id="KW-1185">Reference proteome</keyword>
<dbReference type="eggNOG" id="COG2315">
    <property type="taxonomic scope" value="Bacteria"/>
</dbReference>
<dbReference type="Proteomes" id="UP000263957">
    <property type="component" value="Unassembled WGS sequence"/>
</dbReference>
<proteinExistence type="predicted"/>
<dbReference type="InterPro" id="IPR058532">
    <property type="entry name" value="YjbR/MT2646/Rv2570-like"/>
</dbReference>
<name>A0A059DWY3_9PROT</name>
<dbReference type="Proteomes" id="UP000024547">
    <property type="component" value="Unassembled WGS sequence"/>
</dbReference>
<dbReference type="Pfam" id="PF04237">
    <property type="entry name" value="YjbR"/>
    <property type="match status" value="1"/>
</dbReference>
<dbReference type="EMBL" id="DOGS01000314">
    <property type="protein sequence ID" value="HBQ50258.1"/>
    <property type="molecule type" value="Genomic_DNA"/>
</dbReference>
<dbReference type="SUPFAM" id="SSF142906">
    <property type="entry name" value="YjbR-like"/>
    <property type="match status" value="1"/>
</dbReference>
<dbReference type="STRING" id="1280948.HY36_08660"/>
<dbReference type="AlphaFoldDB" id="A0A059DWY3"/>
<dbReference type="RefSeq" id="WP_035554176.1">
    <property type="nucleotide sequence ID" value="NZ_AWFH01000056.1"/>
</dbReference>